<keyword evidence="2 5" id="KW-0255">Endonuclease</keyword>
<evidence type="ECO:0000256" key="5">
    <source>
        <dbReference type="HAMAP-Rule" id="MF_00335"/>
    </source>
</evidence>
<dbReference type="SUPFAM" id="SSF54791">
    <property type="entry name" value="Eukaryotic type KH-domain (KH-domain type I)"/>
    <property type="match status" value="1"/>
</dbReference>
<dbReference type="RefSeq" id="WP_088444147.1">
    <property type="nucleotide sequence ID" value="NZ_CP021991.1"/>
</dbReference>
<feature type="coiled-coil region" evidence="6">
    <location>
        <begin position="46"/>
        <end position="87"/>
    </location>
</feature>
<dbReference type="CDD" id="cd22431">
    <property type="entry name" value="KH-I_RNaseY"/>
    <property type="match status" value="1"/>
</dbReference>
<organism evidence="8 9">
    <name type="scientific">Ureaplasma parvum</name>
    <name type="common">Ureaplasma urealyticum biotype 1</name>
    <dbReference type="NCBI Taxonomy" id="134821"/>
    <lineage>
        <taxon>Bacteria</taxon>
        <taxon>Bacillati</taxon>
        <taxon>Mycoplasmatota</taxon>
        <taxon>Mycoplasmoidales</taxon>
        <taxon>Mycoplasmoidaceae</taxon>
        <taxon>Ureaplasma</taxon>
    </lineage>
</organism>
<dbReference type="SMART" id="SM00471">
    <property type="entry name" value="HDc"/>
    <property type="match status" value="1"/>
</dbReference>
<dbReference type="GO" id="GO:0003723">
    <property type="term" value="F:RNA binding"/>
    <property type="evidence" value="ECO:0007669"/>
    <property type="project" value="UniProtKB-UniRule"/>
</dbReference>
<dbReference type="PANTHER" id="PTHR35795:SF1">
    <property type="entry name" value="BIS(5'-NUCLEOSYL)-TETRAPHOSPHATASE, SYMMETRICAL"/>
    <property type="match status" value="1"/>
</dbReference>
<gene>
    <name evidence="5" type="primary">rny</name>
    <name evidence="8" type="ORF">CEG42_00915</name>
</gene>
<evidence type="ECO:0000256" key="4">
    <source>
        <dbReference type="ARBA" id="ARBA00022884"/>
    </source>
</evidence>
<comment type="function">
    <text evidence="5">Endoribonuclease that initiates mRNA decay.</text>
</comment>
<evidence type="ECO:0000313" key="8">
    <source>
        <dbReference type="EMBL" id="ASD29804.1"/>
    </source>
</evidence>
<evidence type="ECO:0000256" key="1">
    <source>
        <dbReference type="ARBA" id="ARBA00022722"/>
    </source>
</evidence>
<keyword evidence="6" id="KW-0175">Coiled coil</keyword>
<evidence type="ECO:0000256" key="3">
    <source>
        <dbReference type="ARBA" id="ARBA00022801"/>
    </source>
</evidence>
<dbReference type="Gene3D" id="1.10.3210.10">
    <property type="entry name" value="Hypothetical protein af1432"/>
    <property type="match status" value="1"/>
</dbReference>
<keyword evidence="5" id="KW-1133">Transmembrane helix</keyword>
<dbReference type="GO" id="GO:0016787">
    <property type="term" value="F:hydrolase activity"/>
    <property type="evidence" value="ECO:0007669"/>
    <property type="project" value="UniProtKB-KW"/>
</dbReference>
<keyword evidence="4 5" id="KW-0694">RNA-binding</keyword>
<keyword evidence="1 5" id="KW-0540">Nuclease</keyword>
<keyword evidence="5" id="KW-0472">Membrane</keyword>
<dbReference type="SUPFAM" id="SSF109604">
    <property type="entry name" value="HD-domain/PDEase-like"/>
    <property type="match status" value="1"/>
</dbReference>
<comment type="subcellular location">
    <subcellularLocation>
        <location evidence="5">Cell membrane</location>
        <topology evidence="5">Single-pass membrane protein</topology>
    </subcellularLocation>
</comment>
<dbReference type="InterPro" id="IPR036612">
    <property type="entry name" value="KH_dom_type_1_sf"/>
</dbReference>
<dbReference type="InterPro" id="IPR006675">
    <property type="entry name" value="HDIG_dom"/>
</dbReference>
<keyword evidence="5" id="KW-1003">Cell membrane</keyword>
<evidence type="ECO:0000256" key="2">
    <source>
        <dbReference type="ARBA" id="ARBA00022759"/>
    </source>
</evidence>
<dbReference type="InterPro" id="IPR051094">
    <property type="entry name" value="Diverse_Catalytic_Enzymes"/>
</dbReference>
<dbReference type="PANTHER" id="PTHR35795">
    <property type="entry name" value="SLR1885 PROTEIN"/>
    <property type="match status" value="1"/>
</dbReference>
<comment type="similarity">
    <text evidence="5">Belongs to the RNase Y family.</text>
</comment>
<dbReference type="HAMAP" id="MF_00335">
    <property type="entry name" value="RNase_Y"/>
    <property type="match status" value="1"/>
</dbReference>
<keyword evidence="5" id="KW-0812">Transmembrane</keyword>
<dbReference type="NCBIfam" id="TIGR00277">
    <property type="entry name" value="HDIG"/>
    <property type="match status" value="1"/>
</dbReference>
<feature type="domain" description="HD" evidence="7">
    <location>
        <begin position="285"/>
        <end position="378"/>
    </location>
</feature>
<dbReference type="GO" id="GO:0006402">
    <property type="term" value="P:mRNA catabolic process"/>
    <property type="evidence" value="ECO:0007669"/>
    <property type="project" value="UniProtKB-UniRule"/>
</dbReference>
<proteinExistence type="inferred from homology"/>
<dbReference type="Proteomes" id="UP000197054">
    <property type="component" value="Chromosome"/>
</dbReference>
<name>A0AAC9T218_UREPR</name>
<dbReference type="GO" id="GO:0005886">
    <property type="term" value="C:plasma membrane"/>
    <property type="evidence" value="ECO:0007669"/>
    <property type="project" value="UniProtKB-SubCell"/>
</dbReference>
<dbReference type="GO" id="GO:0004521">
    <property type="term" value="F:RNA endonuclease activity"/>
    <property type="evidence" value="ECO:0007669"/>
    <property type="project" value="UniProtKB-UniRule"/>
</dbReference>
<accession>A0AAC9T218</accession>
<reference evidence="8 9" key="1">
    <citation type="submission" date="2017-06" db="EMBL/GenBank/DDBJ databases">
        <title>Genome Sequencing and Comparative Genomics Analysis of Five Ureaplasma Urealyticums with Different Drug Resistance.</title>
        <authorList>
            <person name="Ma L."/>
            <person name="Jia T."/>
        </authorList>
    </citation>
    <scope>NUCLEOTIDE SEQUENCE [LARGE SCALE GENOMIC DNA]</scope>
    <source>
        <strain evidence="9">hebnu uu3</strain>
    </source>
</reference>
<evidence type="ECO:0000313" key="9">
    <source>
        <dbReference type="Proteomes" id="UP000197054"/>
    </source>
</evidence>
<dbReference type="InterPro" id="IPR003607">
    <property type="entry name" value="HD/PDEase_dom"/>
</dbReference>
<dbReference type="CDD" id="cd00077">
    <property type="entry name" value="HDc"/>
    <property type="match status" value="1"/>
</dbReference>
<evidence type="ECO:0000259" key="7">
    <source>
        <dbReference type="PROSITE" id="PS51831"/>
    </source>
</evidence>
<dbReference type="InterPro" id="IPR006674">
    <property type="entry name" value="HD_domain"/>
</dbReference>
<dbReference type="AlphaFoldDB" id="A0AAC9T218"/>
<dbReference type="InterPro" id="IPR017705">
    <property type="entry name" value="Ribonuclease_Y"/>
</dbReference>
<evidence type="ECO:0000256" key="6">
    <source>
        <dbReference type="SAM" id="Coils"/>
    </source>
</evidence>
<dbReference type="EMBL" id="CP021991">
    <property type="protein sequence ID" value="ASD29804.1"/>
    <property type="molecule type" value="Genomic_DNA"/>
</dbReference>
<dbReference type="Pfam" id="PF01966">
    <property type="entry name" value="HD"/>
    <property type="match status" value="1"/>
</dbReference>
<keyword evidence="3 5" id="KW-0378">Hydrolase</keyword>
<dbReference type="PROSITE" id="PS51831">
    <property type="entry name" value="HD"/>
    <property type="match status" value="1"/>
</dbReference>
<sequence length="473" mass="54295">MGYLIAFIILLILFVLLITIVPVVMVVYLKKKQLKLTFVPKSQTSFKKIVQKTKDLEEECEDLNNKNNELKKAISDQNLQIDLLKKNNENFLLNATSLTAEQAKKELFNLLKIKFKKELAQEYAKIKHEFNEAQEIYAQNILVETMEQIAEPLIVERSLFNIDIIDENLKGKIIGRDGRNKAVFENEGGVDLIVDRQQPIVGISTPNPIRREIARIVMQKLIDSKNIDINRIELLFKEEREKFEKKVFEIGKNVVEQTLGFFDLPEGIYSYIGKMKFRNSYGQNILSHSLEVAEYAERIAKLINIDPIKAKKAAFFHDIGKTIDFESDLDHVEAGLLIAKKFNLDDYIYNAIESHHNKVIPTTIYGALVKIVDTLSAARPGARVNSYDEYYSRVKELETICMRFEGVKSAYVIKSGRQLRVIVDSNLVSDEQLELLGHEIKVAIEENDLLTNYKIKIVLIKEKRISIDTNIIG</sequence>
<protein>
    <recommendedName>
        <fullName evidence="5">Ribonuclease Y</fullName>
        <shortName evidence="5">RNase Y</shortName>
        <ecNumber evidence="5">3.1.-.-</ecNumber>
    </recommendedName>
</protein>
<dbReference type="EC" id="3.1.-.-" evidence="5"/>
<dbReference type="NCBIfam" id="NF009347">
    <property type="entry name" value="PRK12705.1-4"/>
    <property type="match status" value="1"/>
</dbReference>
<feature type="transmembrane region" description="Helical" evidence="5">
    <location>
        <begin position="6"/>
        <end position="29"/>
    </location>
</feature>